<feature type="compositionally biased region" description="Basic and acidic residues" evidence="1">
    <location>
        <begin position="73"/>
        <end position="82"/>
    </location>
</feature>
<dbReference type="OrthoDB" id="38343at2759"/>
<sequence>MSSTFREEEDDGQQEVVEEEEPELSNLSLGQQAMNEAFEQAKRKRDPDETSEEEEPELSNLSLGQQAMNEAFEQAKRKRDPDETSSDSLTHAGVKVAKKMRGAFRSFADARTYARTLGLKSRDEWRAWSSSGKRPHDIPSSPDLMYKESGWTSYGDFLGYAVGKVTGSFRSFEDARVYVRTLGLKSENEWKEWSASGARPHDIPSSPDKTYASSGWLSYGDFLGYDVGKQARNTNASTFRTFEDARAYVRTLGLKSSHEWKEWRKSGARPHDIPSAPETMYKSSGWTSYGDFLGYDKRKATVVFRTFEDARVYVRTLGLKSEKEWREWSSSGKRPHDIPSRPDLMYKESGWTSCGDFLGFAAGSFRSFEDARTYVRTLGLKSQKEWREWSKSGARPHDIPSSPDKTYKSSGWTSYGDFLGYDKGKQAQSTQKSSNSRNETTEERSLHHMKDSCAVKV</sequence>
<feature type="region of interest" description="Disordered" evidence="1">
    <location>
        <begin position="389"/>
        <end position="409"/>
    </location>
</feature>
<keyword evidence="3" id="KW-1185">Reference proteome</keyword>
<feature type="compositionally biased region" description="Basic and acidic residues" evidence="1">
    <location>
        <begin position="39"/>
        <end position="48"/>
    </location>
</feature>
<reference evidence="2" key="1">
    <citation type="submission" date="2020-10" db="EMBL/GenBank/DDBJ databases">
        <title>Unveiling of a novel bifunctional photoreceptor, Dualchrome1, isolated from a cosmopolitan green alga.</title>
        <authorList>
            <person name="Suzuki S."/>
            <person name="Kawachi M."/>
        </authorList>
    </citation>
    <scope>NUCLEOTIDE SEQUENCE</scope>
    <source>
        <strain evidence="2">NIES 2893</strain>
    </source>
</reference>
<name>A0A830HNT2_9CHLO</name>
<feature type="compositionally biased region" description="Polar residues" evidence="1">
    <location>
        <begin position="426"/>
        <end position="438"/>
    </location>
</feature>
<feature type="region of interest" description="Disordered" evidence="1">
    <location>
        <begin position="1"/>
        <end position="93"/>
    </location>
</feature>
<feature type="compositionally biased region" description="Polar residues" evidence="1">
    <location>
        <begin position="25"/>
        <end position="34"/>
    </location>
</feature>
<comment type="caution">
    <text evidence="2">The sequence shown here is derived from an EMBL/GenBank/DDBJ whole genome shotgun (WGS) entry which is preliminary data.</text>
</comment>
<accession>A0A830HNT2</accession>
<feature type="compositionally biased region" description="Acidic residues" evidence="1">
    <location>
        <begin position="7"/>
        <end position="23"/>
    </location>
</feature>
<evidence type="ECO:0000313" key="2">
    <source>
        <dbReference type="EMBL" id="GHP07131.1"/>
    </source>
</evidence>
<dbReference type="EMBL" id="BNJQ01000015">
    <property type="protein sequence ID" value="GHP07131.1"/>
    <property type="molecule type" value="Genomic_DNA"/>
</dbReference>
<organism evidence="2 3">
    <name type="scientific">Pycnococcus provasolii</name>
    <dbReference type="NCBI Taxonomy" id="41880"/>
    <lineage>
        <taxon>Eukaryota</taxon>
        <taxon>Viridiplantae</taxon>
        <taxon>Chlorophyta</taxon>
        <taxon>Pseudoscourfieldiophyceae</taxon>
        <taxon>Pseudoscourfieldiales</taxon>
        <taxon>Pycnococcaceae</taxon>
        <taxon>Pycnococcus</taxon>
    </lineage>
</organism>
<evidence type="ECO:0000256" key="1">
    <source>
        <dbReference type="SAM" id="MobiDB-lite"/>
    </source>
</evidence>
<feature type="region of interest" description="Disordered" evidence="1">
    <location>
        <begin position="422"/>
        <end position="457"/>
    </location>
</feature>
<evidence type="ECO:0000313" key="3">
    <source>
        <dbReference type="Proteomes" id="UP000660262"/>
    </source>
</evidence>
<feature type="compositionally biased region" description="Basic and acidic residues" evidence="1">
    <location>
        <begin position="389"/>
        <end position="398"/>
    </location>
</feature>
<proteinExistence type="predicted"/>
<feature type="compositionally biased region" description="Basic and acidic residues" evidence="1">
    <location>
        <begin position="439"/>
        <end position="457"/>
    </location>
</feature>
<gene>
    <name evidence="2" type="ORF">PPROV_000587400</name>
</gene>
<protein>
    <submittedName>
        <fullName evidence="2">Uncharacterized protein</fullName>
    </submittedName>
</protein>
<dbReference type="Proteomes" id="UP000660262">
    <property type="component" value="Unassembled WGS sequence"/>
</dbReference>
<dbReference type="AlphaFoldDB" id="A0A830HNT2"/>